<dbReference type="GeneID" id="23617854"/>
<accession>A0A087SB50</accession>
<dbReference type="AlphaFoldDB" id="A0A087SB50"/>
<evidence type="ECO:0000313" key="5">
    <source>
        <dbReference type="Proteomes" id="UP000279271"/>
    </source>
</evidence>
<dbReference type="KEGG" id="apro:F751_6463"/>
<reference evidence="3" key="4">
    <citation type="submission" date="2018-11" db="EMBL/GenBank/DDBJ databases">
        <title>Characterization of plant carbon substrate utilization by Auxenochlorella protothecoides.</title>
        <authorList>
            <person name="Vogler B.W."/>
            <person name="Starkenburg S.R."/>
            <person name="Sudasinghe N."/>
            <person name="Schambach J.Y."/>
            <person name="Rollin J.A."/>
            <person name="Pattathil S."/>
            <person name="Barry A.N."/>
        </authorList>
    </citation>
    <scope>NUCLEOTIDE SEQUENCE [LARGE SCALE GENOMIC DNA]</scope>
    <source>
        <strain evidence="3">UTEX 25</strain>
    </source>
</reference>
<dbReference type="Proteomes" id="UP000279271">
    <property type="component" value="Unassembled WGS sequence"/>
</dbReference>
<reference evidence="5" key="2">
    <citation type="journal article" date="2018" name="Algal Res.">
        <title>Characterization of plant carbon substrate utilization by Auxenochlorella protothecoides.</title>
        <authorList>
            <person name="Vogler B.W."/>
            <person name="Starkenburg S.R."/>
            <person name="Sudasinghe N."/>
            <person name="Schambach J.Y."/>
            <person name="Rollin J.A."/>
            <person name="Pattathil S."/>
            <person name="Barry A.N."/>
        </authorList>
    </citation>
    <scope>NUCLEOTIDE SEQUENCE [LARGE SCALE GENOMIC DNA]</scope>
    <source>
        <strain evidence="5">UTEX 25</strain>
    </source>
</reference>
<dbReference type="Proteomes" id="UP000028924">
    <property type="component" value="Unassembled WGS sequence"/>
</dbReference>
<keyword evidence="4" id="KW-1185">Reference proteome</keyword>
<reference evidence="2 4" key="1">
    <citation type="journal article" date="2014" name="BMC Genomics">
        <title>Oil accumulation mechanisms of the oleaginous microalga Chlorella protothecoides revealed through its genome, transcriptomes, and proteomes.</title>
        <authorList>
            <person name="Gao C."/>
            <person name="Wang Y."/>
            <person name="Shen Y."/>
            <person name="Yan D."/>
            <person name="He X."/>
            <person name="Dai J."/>
            <person name="Wu Q."/>
        </authorList>
    </citation>
    <scope>NUCLEOTIDE SEQUENCE [LARGE SCALE GENOMIC DNA]</scope>
    <source>
        <strain evidence="2 4">0710</strain>
    </source>
</reference>
<reference evidence="3" key="3">
    <citation type="submission" date="2018-10" db="EMBL/GenBank/DDBJ databases">
        <authorList>
            <person name="Hovde B."/>
            <person name="Zhang X."/>
        </authorList>
    </citation>
    <scope>NUCLEOTIDE SEQUENCE [LARGE SCALE GENOMIC DNA]</scope>
    <source>
        <strain evidence="3">UTEX 25</strain>
    </source>
</reference>
<dbReference type="RefSeq" id="XP_011395820.1">
    <property type="nucleotide sequence ID" value="XM_011397518.1"/>
</dbReference>
<evidence type="ECO:0000313" key="4">
    <source>
        <dbReference type="Proteomes" id="UP000028924"/>
    </source>
</evidence>
<sequence>MRYSTHPCADKVHRELFGCQGSATILDSEGEIFDCLISMELRNDNRVQYTLQGDFLMLWDKYGIGEGDVLTFRKDPLTAIVEEDADVEEGRSAFAPVHQDRWREVGPGQALKTVYRTNLSHFHCPIPEWLYESLSGQAPTPNCTLQVFDPHMGQDLALDVVFCENAKVHYITGPAYKRWLLDSSLAVGDQILVHRRRDVIHWQRVPVPRTQSEADAGCYASGCIAHGRSASRQGSDEDAGFERFEVLAAVAEDVGIHGTPALLGGGALGPILGQEGVAKPEPGSGGTLAGLKIDEAKPPVKESAGGEPRNEHPHRAALALLEPQQGWGGVAAARHPLPTLFKPRGALPCAASQFPSDPCPPPSSGEALASAWTSLPPLVTQCPPRPAAAQVAQDTMALYFLMEQILACHTWTSEEIGIWTGLKAKLACLDDNGRRICCLNLSTAATDRGRLLDFALSILTLAPTTPPKQCARSPALRTDP</sequence>
<organism evidence="2 4">
    <name type="scientific">Auxenochlorella protothecoides</name>
    <name type="common">Green microalga</name>
    <name type="synonym">Chlorella protothecoides</name>
    <dbReference type="NCBI Taxonomy" id="3075"/>
    <lineage>
        <taxon>Eukaryota</taxon>
        <taxon>Viridiplantae</taxon>
        <taxon>Chlorophyta</taxon>
        <taxon>core chlorophytes</taxon>
        <taxon>Trebouxiophyceae</taxon>
        <taxon>Chlorellales</taxon>
        <taxon>Chlorellaceae</taxon>
        <taxon>Auxenochlorella</taxon>
    </lineage>
</organism>
<protein>
    <submittedName>
        <fullName evidence="2">Uncharacterized protein</fullName>
    </submittedName>
</protein>
<evidence type="ECO:0000313" key="3">
    <source>
        <dbReference type="EMBL" id="RMZ52561.1"/>
    </source>
</evidence>
<evidence type="ECO:0000313" key="2">
    <source>
        <dbReference type="EMBL" id="KFM22954.1"/>
    </source>
</evidence>
<proteinExistence type="predicted"/>
<name>A0A087SB50_AUXPR</name>
<evidence type="ECO:0000256" key="1">
    <source>
        <dbReference type="SAM" id="MobiDB-lite"/>
    </source>
</evidence>
<dbReference type="EMBL" id="QOKY01000204">
    <property type="protein sequence ID" value="RMZ52561.1"/>
    <property type="molecule type" value="Genomic_DNA"/>
</dbReference>
<feature type="region of interest" description="Disordered" evidence="1">
    <location>
        <begin position="277"/>
        <end position="311"/>
    </location>
</feature>
<gene>
    <name evidence="3" type="ORF">APUTEX25_003704</name>
    <name evidence="2" type="ORF">F751_6463</name>
</gene>
<dbReference type="EMBL" id="KL662084">
    <property type="protein sequence ID" value="KFM22954.1"/>
    <property type="molecule type" value="Genomic_DNA"/>
</dbReference>